<dbReference type="GO" id="GO:0004519">
    <property type="term" value="F:endonuclease activity"/>
    <property type="evidence" value="ECO:0007669"/>
    <property type="project" value="UniProtKB-KW"/>
</dbReference>
<dbReference type="PANTHER" id="PTHR36558">
    <property type="entry name" value="GLR1098 PROTEIN"/>
    <property type="match status" value="1"/>
</dbReference>
<feature type="domain" description="Putative restriction endonuclease" evidence="1">
    <location>
        <begin position="12"/>
        <end position="175"/>
    </location>
</feature>
<dbReference type="EMBL" id="CACVAT010000608">
    <property type="protein sequence ID" value="CAA6830636.1"/>
    <property type="molecule type" value="Genomic_DNA"/>
</dbReference>
<evidence type="ECO:0000313" key="2">
    <source>
        <dbReference type="EMBL" id="CAA6830636.1"/>
    </source>
</evidence>
<evidence type="ECO:0000259" key="1">
    <source>
        <dbReference type="Pfam" id="PF05685"/>
    </source>
</evidence>
<proteinExistence type="predicted"/>
<dbReference type="InterPro" id="IPR012296">
    <property type="entry name" value="Nuclease_put_TT1808"/>
</dbReference>
<sequence>MHQTAIHSIAIDEYLRGELESEVRHEYIDGQVYAMAGAGEKHNLIAGNLFSELRQKSRGTECRPFISDMKLYLAAANKFYYPDIMLACDPEDNHEYYKERPCLLIEVLSASAETTDRREKLHAYQGLPSLKEYVLISQDKPQIEMYQRTNNNWNYFLLDNMEDVLHLSCLNLDITLPLIFEDVFN</sequence>
<name>A0A6S6UBI5_9GAMM</name>
<dbReference type="CDD" id="cd06260">
    <property type="entry name" value="DUF820-like"/>
    <property type="match status" value="1"/>
</dbReference>
<dbReference type="InterPro" id="IPR011335">
    <property type="entry name" value="Restrct_endonuc-II-like"/>
</dbReference>
<protein>
    <submittedName>
        <fullName evidence="2">Uma2 family endonuclease</fullName>
    </submittedName>
</protein>
<accession>A0A6S6UBI5</accession>
<reference evidence="2" key="1">
    <citation type="submission" date="2020-01" db="EMBL/GenBank/DDBJ databases">
        <authorList>
            <person name="Meier V. D."/>
            <person name="Meier V D."/>
        </authorList>
    </citation>
    <scope>NUCLEOTIDE SEQUENCE</scope>
    <source>
        <strain evidence="2">HLG_WM_MAG_09</strain>
    </source>
</reference>
<gene>
    <name evidence="2" type="ORF">HELGO_WM64101</name>
</gene>
<dbReference type="SUPFAM" id="SSF52980">
    <property type="entry name" value="Restriction endonuclease-like"/>
    <property type="match status" value="1"/>
</dbReference>
<dbReference type="InterPro" id="IPR008538">
    <property type="entry name" value="Uma2"/>
</dbReference>
<dbReference type="Gene3D" id="3.90.1570.10">
    <property type="entry name" value="tt1808, chain A"/>
    <property type="match status" value="1"/>
</dbReference>
<dbReference type="AlphaFoldDB" id="A0A6S6UBI5"/>
<organism evidence="2">
    <name type="scientific">uncultured Thiotrichaceae bacterium</name>
    <dbReference type="NCBI Taxonomy" id="298394"/>
    <lineage>
        <taxon>Bacteria</taxon>
        <taxon>Pseudomonadati</taxon>
        <taxon>Pseudomonadota</taxon>
        <taxon>Gammaproteobacteria</taxon>
        <taxon>Thiotrichales</taxon>
        <taxon>Thiotrichaceae</taxon>
        <taxon>environmental samples</taxon>
    </lineage>
</organism>
<dbReference type="Pfam" id="PF05685">
    <property type="entry name" value="Uma2"/>
    <property type="match status" value="1"/>
</dbReference>
<keyword evidence="2" id="KW-0255">Endonuclease</keyword>
<dbReference type="PANTHER" id="PTHR36558:SF1">
    <property type="entry name" value="RESTRICTION ENDONUCLEASE DOMAIN-CONTAINING PROTEIN-RELATED"/>
    <property type="match status" value="1"/>
</dbReference>
<keyword evidence="2" id="KW-0378">Hydrolase</keyword>
<keyword evidence="2" id="KW-0540">Nuclease</keyword>